<evidence type="ECO:0000259" key="4">
    <source>
        <dbReference type="Pfam" id="PF00149"/>
    </source>
</evidence>
<gene>
    <name evidence="5" type="ORF">GCM10009422_03880</name>
</gene>
<proteinExistence type="predicted"/>
<comment type="caution">
    <text evidence="5">The sequence shown here is derived from an EMBL/GenBank/DDBJ whole genome shotgun (WGS) entry which is preliminary data.</text>
</comment>
<dbReference type="PANTHER" id="PTHR31302">
    <property type="entry name" value="TRANSMEMBRANE PROTEIN WITH METALLOPHOSPHOESTERASE DOMAIN-RELATED"/>
    <property type="match status" value="1"/>
</dbReference>
<protein>
    <submittedName>
        <fullName evidence="5">Metallophosphoesterase</fullName>
    </submittedName>
</protein>
<evidence type="ECO:0000256" key="1">
    <source>
        <dbReference type="ARBA" id="ARBA00022723"/>
    </source>
</evidence>
<dbReference type="InterPro" id="IPR029052">
    <property type="entry name" value="Metallo-depent_PP-like"/>
</dbReference>
<evidence type="ECO:0000313" key="6">
    <source>
        <dbReference type="Proteomes" id="UP001501352"/>
    </source>
</evidence>
<dbReference type="SUPFAM" id="SSF56300">
    <property type="entry name" value="Metallo-dependent phosphatases"/>
    <property type="match status" value="1"/>
</dbReference>
<dbReference type="PANTHER" id="PTHR31302:SF31">
    <property type="entry name" value="PHOSPHODIESTERASE YAEI"/>
    <property type="match status" value="1"/>
</dbReference>
<sequence length="270" mass="29278">MIPSPDTSAETPPASTGAPDPQTQQPGLEPGPSKKLRVAAVGDLHVGENHERPYRELFERVADDADVLCLCGDLVNFGKTREVEILLEDIRACKIPMVGVLGNHEHECGQPEHVTEMLCDAGVQMLTGQAYEIEGVGFAGGKGFVGGFGRYMLSSFGEATIKAFVQEAVEDANQIENSIRMLRTERSVVLLHYSPIADTVMGEPPEIHAFLGSSRLGETIDRYDNVSLVVHGHAHRGAPEGKTHKGVPVYNVALPVLRTLGDQPYRVFEV</sequence>
<keyword evidence="6" id="KW-1185">Reference proteome</keyword>
<dbReference type="PIRSF" id="PIRSF008292">
    <property type="entry name" value="UCP008292"/>
    <property type="match status" value="1"/>
</dbReference>
<evidence type="ECO:0000313" key="5">
    <source>
        <dbReference type="EMBL" id="GAA0612172.1"/>
    </source>
</evidence>
<feature type="region of interest" description="Disordered" evidence="3">
    <location>
        <begin position="1"/>
        <end position="34"/>
    </location>
</feature>
<dbReference type="Proteomes" id="UP001501352">
    <property type="component" value="Unassembled WGS sequence"/>
</dbReference>
<keyword evidence="2" id="KW-0378">Hydrolase</keyword>
<keyword evidence="1" id="KW-0479">Metal-binding</keyword>
<organism evidence="5 6">
    <name type="scientific">Brevundimonas kwangchunensis</name>
    <dbReference type="NCBI Taxonomy" id="322163"/>
    <lineage>
        <taxon>Bacteria</taxon>
        <taxon>Pseudomonadati</taxon>
        <taxon>Pseudomonadota</taxon>
        <taxon>Alphaproteobacteria</taxon>
        <taxon>Caulobacterales</taxon>
        <taxon>Caulobacteraceae</taxon>
        <taxon>Brevundimonas</taxon>
    </lineage>
</organism>
<reference evidence="5 6" key="1">
    <citation type="journal article" date="2019" name="Int. J. Syst. Evol. Microbiol.">
        <title>The Global Catalogue of Microorganisms (GCM) 10K type strain sequencing project: providing services to taxonomists for standard genome sequencing and annotation.</title>
        <authorList>
            <consortium name="The Broad Institute Genomics Platform"/>
            <consortium name="The Broad Institute Genome Sequencing Center for Infectious Disease"/>
            <person name="Wu L."/>
            <person name="Ma J."/>
        </authorList>
    </citation>
    <scope>NUCLEOTIDE SEQUENCE [LARGE SCALE GENOMIC DNA]</scope>
    <source>
        <strain evidence="5 6">JCM 12928</strain>
    </source>
</reference>
<accession>A0ABN1GIF2</accession>
<feature type="compositionally biased region" description="Polar residues" evidence="3">
    <location>
        <begin position="1"/>
        <end position="14"/>
    </location>
</feature>
<dbReference type="Gene3D" id="3.60.21.10">
    <property type="match status" value="1"/>
</dbReference>
<evidence type="ECO:0000256" key="2">
    <source>
        <dbReference type="ARBA" id="ARBA00022801"/>
    </source>
</evidence>
<dbReference type="Pfam" id="PF00149">
    <property type="entry name" value="Metallophos"/>
    <property type="match status" value="1"/>
</dbReference>
<dbReference type="InterPro" id="IPR051158">
    <property type="entry name" value="Metallophosphoesterase_sf"/>
</dbReference>
<feature type="domain" description="Calcineurin-like phosphoesterase" evidence="4">
    <location>
        <begin position="36"/>
        <end position="236"/>
    </location>
</feature>
<name>A0ABN1GIF2_9CAUL</name>
<dbReference type="RefSeq" id="WP_343789535.1">
    <property type="nucleotide sequence ID" value="NZ_BAAAGA010000001.1"/>
</dbReference>
<dbReference type="InterPro" id="IPR016538">
    <property type="entry name" value="UCP008292"/>
</dbReference>
<dbReference type="EMBL" id="BAAAGA010000001">
    <property type="protein sequence ID" value="GAA0612172.1"/>
    <property type="molecule type" value="Genomic_DNA"/>
</dbReference>
<evidence type="ECO:0000256" key="3">
    <source>
        <dbReference type="SAM" id="MobiDB-lite"/>
    </source>
</evidence>
<dbReference type="InterPro" id="IPR004843">
    <property type="entry name" value="Calcineurin-like_PHP"/>
</dbReference>